<dbReference type="PANTHER" id="PTHR42770">
    <property type="entry name" value="AMINO ACID TRANSPORTER-RELATED"/>
    <property type="match status" value="1"/>
</dbReference>
<name>A0A6S6TX62_9BACT</name>
<dbReference type="PANTHER" id="PTHR42770:SF11">
    <property type="entry name" value="INNER MEMBRANE TRANSPORT PROTEIN YBAT"/>
    <property type="match status" value="1"/>
</dbReference>
<feature type="transmembrane region" description="Helical" evidence="6">
    <location>
        <begin position="315"/>
        <end position="335"/>
    </location>
</feature>
<feature type="transmembrane region" description="Helical" evidence="6">
    <location>
        <begin position="42"/>
        <end position="65"/>
    </location>
</feature>
<feature type="transmembrane region" description="Helical" evidence="6">
    <location>
        <begin position="341"/>
        <end position="360"/>
    </location>
</feature>
<keyword evidence="5 6" id="KW-0472">Membrane</keyword>
<dbReference type="GO" id="GO:0022857">
    <property type="term" value="F:transmembrane transporter activity"/>
    <property type="evidence" value="ECO:0007669"/>
    <property type="project" value="InterPro"/>
</dbReference>
<evidence type="ECO:0000256" key="1">
    <source>
        <dbReference type="ARBA" id="ARBA00004651"/>
    </source>
</evidence>
<dbReference type="InterPro" id="IPR050367">
    <property type="entry name" value="APC_superfamily"/>
</dbReference>
<dbReference type="EMBL" id="CACVAZ010000191">
    <property type="protein sequence ID" value="CAA6825212.1"/>
    <property type="molecule type" value="Genomic_DNA"/>
</dbReference>
<proteinExistence type="predicted"/>
<evidence type="ECO:0000256" key="2">
    <source>
        <dbReference type="ARBA" id="ARBA00022475"/>
    </source>
</evidence>
<evidence type="ECO:0000256" key="5">
    <source>
        <dbReference type="ARBA" id="ARBA00023136"/>
    </source>
</evidence>
<dbReference type="Gene3D" id="1.20.1740.10">
    <property type="entry name" value="Amino acid/polyamine transporter I"/>
    <property type="match status" value="1"/>
</dbReference>
<evidence type="ECO:0000313" key="7">
    <source>
        <dbReference type="EMBL" id="CAA6825212.1"/>
    </source>
</evidence>
<reference evidence="7" key="1">
    <citation type="submission" date="2020-01" db="EMBL/GenBank/DDBJ databases">
        <authorList>
            <person name="Meier V. D."/>
            <person name="Meier V D."/>
        </authorList>
    </citation>
    <scope>NUCLEOTIDE SEQUENCE</scope>
    <source>
        <strain evidence="7">HLG_WM_MAG_02</strain>
    </source>
</reference>
<keyword evidence="4 6" id="KW-1133">Transmembrane helix</keyword>
<keyword evidence="3 6" id="KW-0812">Transmembrane</keyword>
<dbReference type="Pfam" id="PF13520">
    <property type="entry name" value="AA_permease_2"/>
    <property type="match status" value="1"/>
</dbReference>
<feature type="transmembrane region" description="Helical" evidence="6">
    <location>
        <begin position="270"/>
        <end position="294"/>
    </location>
</feature>
<accession>A0A6S6TX62</accession>
<feature type="transmembrane region" description="Helical" evidence="6">
    <location>
        <begin position="12"/>
        <end position="36"/>
    </location>
</feature>
<keyword evidence="2" id="KW-1003">Cell membrane</keyword>
<evidence type="ECO:0008006" key="8">
    <source>
        <dbReference type="Google" id="ProtNLM"/>
    </source>
</evidence>
<evidence type="ECO:0000256" key="3">
    <source>
        <dbReference type="ARBA" id="ARBA00022692"/>
    </source>
</evidence>
<gene>
    <name evidence="7" type="ORF">HELGO_WM24533</name>
</gene>
<feature type="transmembrane region" description="Helical" evidence="6">
    <location>
        <begin position="185"/>
        <end position="203"/>
    </location>
</feature>
<feature type="transmembrane region" description="Helical" evidence="6">
    <location>
        <begin position="372"/>
        <end position="393"/>
    </location>
</feature>
<evidence type="ECO:0000256" key="6">
    <source>
        <dbReference type="SAM" id="Phobius"/>
    </source>
</evidence>
<feature type="transmembrane region" description="Helical" evidence="6">
    <location>
        <begin position="123"/>
        <end position="143"/>
    </location>
</feature>
<sequence>MKKTTTKAFNTKGAVLLGIGSMVGAGVFIVIGQAGAVAGNMVWFAFILGGIIALLSGYSLAKLALRYPSRGGITEYLIQSFGDTIFTGVVSILFYFSQLVAIAAVAKSFGIYSSALMGLDTPIYSSLFALFILLFFMGVQLLGSGMIAKFENIIVGIKVSILVVFVGVALFYIEPSRLAIPTDIHINSLIFAVGLTFFAYQGFSVITNTVEDMENPKQTMLRAMIIAIVSVMVLYISISIVVFGNLSLGAITEAKDYALAEAAKPMFGVWGFKIIAVTALLATASAINATLYAATEISYTMAKRSKLPQRYEFHVAQSYEGVIISTILIIPMMLFFNLSQITTVAALVVLLVQGITHIGHLRQIKETKAHPFMIGITIVTTLGIAGLMMVENFSKSPQILYYLMGMIVMAFLIELILRFKHQRELKKQEN</sequence>
<feature type="transmembrane region" description="Helical" evidence="6">
    <location>
        <begin position="155"/>
        <end position="173"/>
    </location>
</feature>
<protein>
    <recommendedName>
        <fullName evidence="8">Amino acid transporter</fullName>
    </recommendedName>
</protein>
<feature type="transmembrane region" description="Helical" evidence="6">
    <location>
        <begin position="224"/>
        <end position="250"/>
    </location>
</feature>
<dbReference type="AlphaFoldDB" id="A0A6S6TX62"/>
<evidence type="ECO:0000256" key="4">
    <source>
        <dbReference type="ARBA" id="ARBA00022989"/>
    </source>
</evidence>
<dbReference type="PIRSF" id="PIRSF006060">
    <property type="entry name" value="AA_transporter"/>
    <property type="match status" value="1"/>
</dbReference>
<comment type="subcellular location">
    <subcellularLocation>
        <location evidence="1">Cell membrane</location>
        <topology evidence="1">Multi-pass membrane protein</topology>
    </subcellularLocation>
</comment>
<feature type="transmembrane region" description="Helical" evidence="6">
    <location>
        <begin position="399"/>
        <end position="417"/>
    </location>
</feature>
<dbReference type="GO" id="GO:0005886">
    <property type="term" value="C:plasma membrane"/>
    <property type="evidence" value="ECO:0007669"/>
    <property type="project" value="UniProtKB-SubCell"/>
</dbReference>
<organism evidence="7">
    <name type="scientific">uncultured Sulfurovum sp</name>
    <dbReference type="NCBI Taxonomy" id="269237"/>
    <lineage>
        <taxon>Bacteria</taxon>
        <taxon>Pseudomonadati</taxon>
        <taxon>Campylobacterota</taxon>
        <taxon>Epsilonproteobacteria</taxon>
        <taxon>Campylobacterales</taxon>
        <taxon>Sulfurovaceae</taxon>
        <taxon>Sulfurovum</taxon>
        <taxon>environmental samples</taxon>
    </lineage>
</organism>
<feature type="transmembrane region" description="Helical" evidence="6">
    <location>
        <begin position="85"/>
        <end position="111"/>
    </location>
</feature>
<dbReference type="InterPro" id="IPR002293">
    <property type="entry name" value="AA/rel_permease1"/>
</dbReference>